<dbReference type="AlphaFoldDB" id="A0AAE1DFN6"/>
<name>A0AAE1DFN6_9GAST</name>
<protein>
    <submittedName>
        <fullName evidence="1">Uncharacterized protein</fullName>
    </submittedName>
</protein>
<sequence>MKQEDSSRLRQVCSKYFLQVKHGALSARSQARVQYEELENVLSVPYRSLSLAHFIWGFPGNPWRKFLPLPGDVYSVVIKHSMIPEEGRNCPECRLDDDELVASSQPEY</sequence>
<organism evidence="1 2">
    <name type="scientific">Elysia crispata</name>
    <name type="common">lettuce slug</name>
    <dbReference type="NCBI Taxonomy" id="231223"/>
    <lineage>
        <taxon>Eukaryota</taxon>
        <taxon>Metazoa</taxon>
        <taxon>Spiralia</taxon>
        <taxon>Lophotrochozoa</taxon>
        <taxon>Mollusca</taxon>
        <taxon>Gastropoda</taxon>
        <taxon>Heterobranchia</taxon>
        <taxon>Euthyneura</taxon>
        <taxon>Panpulmonata</taxon>
        <taxon>Sacoglossa</taxon>
        <taxon>Placobranchoidea</taxon>
        <taxon>Plakobranchidae</taxon>
        <taxon>Elysia</taxon>
    </lineage>
</organism>
<reference evidence="1" key="1">
    <citation type="journal article" date="2023" name="G3 (Bethesda)">
        <title>A reference genome for the long-term kleptoplast-retaining sea slug Elysia crispata morphotype clarki.</title>
        <authorList>
            <person name="Eastman K.E."/>
            <person name="Pendleton A.L."/>
            <person name="Shaikh M.A."/>
            <person name="Suttiyut T."/>
            <person name="Ogas R."/>
            <person name="Tomko P."/>
            <person name="Gavelis G."/>
            <person name="Widhalm J.R."/>
            <person name="Wisecaver J.H."/>
        </authorList>
    </citation>
    <scope>NUCLEOTIDE SEQUENCE</scope>
    <source>
        <strain evidence="1">ECLA1</strain>
    </source>
</reference>
<evidence type="ECO:0000313" key="2">
    <source>
        <dbReference type="Proteomes" id="UP001283361"/>
    </source>
</evidence>
<comment type="caution">
    <text evidence="1">The sequence shown here is derived from an EMBL/GenBank/DDBJ whole genome shotgun (WGS) entry which is preliminary data.</text>
</comment>
<evidence type="ECO:0000313" key="1">
    <source>
        <dbReference type="EMBL" id="KAK3768797.1"/>
    </source>
</evidence>
<gene>
    <name evidence="1" type="ORF">RRG08_061256</name>
</gene>
<proteinExistence type="predicted"/>
<accession>A0AAE1DFN6</accession>
<dbReference type="Proteomes" id="UP001283361">
    <property type="component" value="Unassembled WGS sequence"/>
</dbReference>
<keyword evidence="2" id="KW-1185">Reference proteome</keyword>
<dbReference type="EMBL" id="JAWDGP010004017">
    <property type="protein sequence ID" value="KAK3768797.1"/>
    <property type="molecule type" value="Genomic_DNA"/>
</dbReference>